<evidence type="ECO:0000313" key="2">
    <source>
        <dbReference type="EMBL" id="CAD7642526.1"/>
    </source>
</evidence>
<dbReference type="EMBL" id="CAJPIZ010027378">
    <property type="protein sequence ID" value="CAG2119241.1"/>
    <property type="molecule type" value="Genomic_DNA"/>
</dbReference>
<organism evidence="2">
    <name type="scientific">Medioppia subpectinata</name>
    <dbReference type="NCBI Taxonomy" id="1979941"/>
    <lineage>
        <taxon>Eukaryota</taxon>
        <taxon>Metazoa</taxon>
        <taxon>Ecdysozoa</taxon>
        <taxon>Arthropoda</taxon>
        <taxon>Chelicerata</taxon>
        <taxon>Arachnida</taxon>
        <taxon>Acari</taxon>
        <taxon>Acariformes</taxon>
        <taxon>Sarcoptiformes</taxon>
        <taxon>Oribatida</taxon>
        <taxon>Brachypylina</taxon>
        <taxon>Oppioidea</taxon>
        <taxon>Oppiidae</taxon>
        <taxon>Medioppia</taxon>
    </lineage>
</organism>
<evidence type="ECO:0000313" key="3">
    <source>
        <dbReference type="Proteomes" id="UP000759131"/>
    </source>
</evidence>
<dbReference type="PANTHER" id="PTHR10334">
    <property type="entry name" value="CYSTEINE-RICH SECRETORY PROTEIN-RELATED"/>
    <property type="match status" value="1"/>
</dbReference>
<dbReference type="PRINTS" id="PR00837">
    <property type="entry name" value="V5TPXLIKE"/>
</dbReference>
<keyword evidence="3" id="KW-1185">Reference proteome</keyword>
<feature type="domain" description="SCP" evidence="1">
    <location>
        <begin position="1"/>
        <end position="121"/>
    </location>
</feature>
<sequence length="216" mass="25080">MINDGIFQAAQKRALEMAQKGFRFFRHKDWEFGENIHWTSSEHLNGLPSINCNDSIGKWYREINNYDWDYRQSSNGTIRHFVQLVWGSTKTVACAQVQNLNGPKGGVYTVCLYKPKADFLDNELQWENVFPDYNAYKEKTTESSVTEKADDYEHVDELDDETELEKEFKDVDDIIDTRNAKQRLTPAPSLEDMFIKTTTTQTVGFARNAYIHKKNG</sequence>
<dbReference type="SUPFAM" id="SSF55797">
    <property type="entry name" value="PR-1-like"/>
    <property type="match status" value="1"/>
</dbReference>
<dbReference type="InterPro" id="IPR001283">
    <property type="entry name" value="CRISP-related"/>
</dbReference>
<dbReference type="AlphaFoldDB" id="A0A7R9LKB6"/>
<gene>
    <name evidence="2" type="ORF">OSB1V03_LOCUS19190</name>
</gene>
<name>A0A7R9LKB6_9ACAR</name>
<dbReference type="OrthoDB" id="6483362at2759"/>
<accession>A0A7R9LKB6</accession>
<protein>
    <recommendedName>
        <fullName evidence="1">SCP domain-containing protein</fullName>
    </recommendedName>
</protein>
<dbReference type="InterPro" id="IPR035940">
    <property type="entry name" value="CAP_sf"/>
</dbReference>
<evidence type="ECO:0000259" key="1">
    <source>
        <dbReference type="SMART" id="SM00198"/>
    </source>
</evidence>
<proteinExistence type="predicted"/>
<dbReference type="Proteomes" id="UP000759131">
    <property type="component" value="Unassembled WGS sequence"/>
</dbReference>
<dbReference type="InterPro" id="IPR014044">
    <property type="entry name" value="CAP_dom"/>
</dbReference>
<dbReference type="EMBL" id="OC881953">
    <property type="protein sequence ID" value="CAD7642526.1"/>
    <property type="molecule type" value="Genomic_DNA"/>
</dbReference>
<dbReference type="Gene3D" id="3.40.33.10">
    <property type="entry name" value="CAP"/>
    <property type="match status" value="1"/>
</dbReference>
<dbReference type="Pfam" id="PF00188">
    <property type="entry name" value="CAP"/>
    <property type="match status" value="1"/>
</dbReference>
<reference evidence="2" key="1">
    <citation type="submission" date="2020-11" db="EMBL/GenBank/DDBJ databases">
        <authorList>
            <person name="Tran Van P."/>
        </authorList>
    </citation>
    <scope>NUCLEOTIDE SEQUENCE</scope>
</reference>
<dbReference type="SMART" id="SM00198">
    <property type="entry name" value="SCP"/>
    <property type="match status" value="1"/>
</dbReference>